<reference evidence="3" key="1">
    <citation type="journal article" date="2013" name="Nature">
        <title>Draft genome of the wheat A-genome progenitor Triticum urartu.</title>
        <authorList>
            <person name="Ling H.Q."/>
            <person name="Zhao S."/>
            <person name="Liu D."/>
            <person name="Wang J."/>
            <person name="Sun H."/>
            <person name="Zhang C."/>
            <person name="Fan H."/>
            <person name="Li D."/>
            <person name="Dong L."/>
            <person name="Tao Y."/>
            <person name="Gao C."/>
            <person name="Wu H."/>
            <person name="Li Y."/>
            <person name="Cui Y."/>
            <person name="Guo X."/>
            <person name="Zheng S."/>
            <person name="Wang B."/>
            <person name="Yu K."/>
            <person name="Liang Q."/>
            <person name="Yang W."/>
            <person name="Lou X."/>
            <person name="Chen J."/>
            <person name="Feng M."/>
            <person name="Jian J."/>
            <person name="Zhang X."/>
            <person name="Luo G."/>
            <person name="Jiang Y."/>
            <person name="Liu J."/>
            <person name="Wang Z."/>
            <person name="Sha Y."/>
            <person name="Zhang B."/>
            <person name="Wu H."/>
            <person name="Tang D."/>
            <person name="Shen Q."/>
            <person name="Xue P."/>
            <person name="Zou S."/>
            <person name="Wang X."/>
            <person name="Liu X."/>
            <person name="Wang F."/>
            <person name="Yang Y."/>
            <person name="An X."/>
            <person name="Dong Z."/>
            <person name="Zhang K."/>
            <person name="Zhang X."/>
            <person name="Luo M.C."/>
            <person name="Dvorak J."/>
            <person name="Tong Y."/>
            <person name="Wang J."/>
            <person name="Yang H."/>
            <person name="Li Z."/>
            <person name="Wang D."/>
            <person name="Zhang A."/>
            <person name="Wang J."/>
        </authorList>
    </citation>
    <scope>NUCLEOTIDE SEQUENCE</scope>
    <source>
        <strain evidence="3">cv. G1812</strain>
    </source>
</reference>
<evidence type="ECO:0000256" key="1">
    <source>
        <dbReference type="SAM" id="Phobius"/>
    </source>
</evidence>
<keyword evidence="1" id="KW-0812">Transmembrane</keyword>
<dbReference type="Proteomes" id="UP000015106">
    <property type="component" value="Chromosome 7"/>
</dbReference>
<dbReference type="Gramene" id="TuG1812G0700005443.01.T01">
    <property type="protein sequence ID" value="TuG1812G0700005443.01.T01.cds391471"/>
    <property type="gene ID" value="TuG1812G0700005443.01"/>
</dbReference>
<evidence type="ECO:0000313" key="2">
    <source>
        <dbReference type="EnsemblPlants" id="TuG1812G0700005443.01.T01.cds391471"/>
    </source>
</evidence>
<keyword evidence="1" id="KW-1133">Transmembrane helix</keyword>
<evidence type="ECO:0000313" key="3">
    <source>
        <dbReference type="Proteomes" id="UP000015106"/>
    </source>
</evidence>
<accession>A0A8R7R410</accession>
<reference evidence="2" key="3">
    <citation type="submission" date="2022-06" db="UniProtKB">
        <authorList>
            <consortium name="EnsemblPlants"/>
        </authorList>
    </citation>
    <scope>IDENTIFICATION</scope>
</reference>
<dbReference type="AlphaFoldDB" id="A0A8R7R410"/>
<sequence length="35" mass="4207">MRQPMFWQNLVSMMLGPACKIVYLMLLTLFVMMRL</sequence>
<keyword evidence="1" id="KW-0472">Membrane</keyword>
<protein>
    <submittedName>
        <fullName evidence="2">Uncharacterized protein</fullName>
    </submittedName>
</protein>
<keyword evidence="3" id="KW-1185">Reference proteome</keyword>
<feature type="transmembrane region" description="Helical" evidence="1">
    <location>
        <begin position="6"/>
        <end position="32"/>
    </location>
</feature>
<proteinExistence type="predicted"/>
<organism evidence="2 3">
    <name type="scientific">Triticum urartu</name>
    <name type="common">Red wild einkorn</name>
    <name type="synonym">Crithodium urartu</name>
    <dbReference type="NCBI Taxonomy" id="4572"/>
    <lineage>
        <taxon>Eukaryota</taxon>
        <taxon>Viridiplantae</taxon>
        <taxon>Streptophyta</taxon>
        <taxon>Embryophyta</taxon>
        <taxon>Tracheophyta</taxon>
        <taxon>Spermatophyta</taxon>
        <taxon>Magnoliopsida</taxon>
        <taxon>Liliopsida</taxon>
        <taxon>Poales</taxon>
        <taxon>Poaceae</taxon>
        <taxon>BOP clade</taxon>
        <taxon>Pooideae</taxon>
        <taxon>Triticodae</taxon>
        <taxon>Triticeae</taxon>
        <taxon>Triticinae</taxon>
        <taxon>Triticum</taxon>
    </lineage>
</organism>
<name>A0A8R7R410_TRIUA</name>
<dbReference type="EnsemblPlants" id="TuG1812G0700005443.01.T01">
    <property type="protein sequence ID" value="TuG1812G0700005443.01.T01.cds391471"/>
    <property type="gene ID" value="TuG1812G0700005443.01"/>
</dbReference>
<reference evidence="2" key="2">
    <citation type="submission" date="2018-03" db="EMBL/GenBank/DDBJ databases">
        <title>The Triticum urartu genome reveals the dynamic nature of wheat genome evolution.</title>
        <authorList>
            <person name="Ling H."/>
            <person name="Ma B."/>
            <person name="Shi X."/>
            <person name="Liu H."/>
            <person name="Dong L."/>
            <person name="Sun H."/>
            <person name="Cao Y."/>
            <person name="Gao Q."/>
            <person name="Zheng S."/>
            <person name="Li Y."/>
            <person name="Yu Y."/>
            <person name="Du H."/>
            <person name="Qi M."/>
            <person name="Li Y."/>
            <person name="Yu H."/>
            <person name="Cui Y."/>
            <person name="Wang N."/>
            <person name="Chen C."/>
            <person name="Wu H."/>
            <person name="Zhao Y."/>
            <person name="Zhang J."/>
            <person name="Li Y."/>
            <person name="Zhou W."/>
            <person name="Zhang B."/>
            <person name="Hu W."/>
            <person name="Eijk M."/>
            <person name="Tang J."/>
            <person name="Witsenboer H."/>
            <person name="Zhao S."/>
            <person name="Li Z."/>
            <person name="Zhang A."/>
            <person name="Wang D."/>
            <person name="Liang C."/>
        </authorList>
    </citation>
    <scope>NUCLEOTIDE SEQUENCE [LARGE SCALE GENOMIC DNA]</scope>
    <source>
        <strain evidence="2">cv. G1812</strain>
    </source>
</reference>